<evidence type="ECO:0000313" key="1">
    <source>
        <dbReference type="EMBL" id="KKM95217.1"/>
    </source>
</evidence>
<name>A0A0F9PPW0_9ZZZZ</name>
<gene>
    <name evidence="1" type="ORF">LCGC14_1190420</name>
</gene>
<proteinExistence type="predicted"/>
<protein>
    <submittedName>
        <fullName evidence="1">Uncharacterized protein</fullName>
    </submittedName>
</protein>
<sequence>MSTAELNNTRKELVGWIKSLTDDSILGLLNSVKLSSEGKTADWWEELTESDRVNILSGIRDYQHGDTMTSKDFWNGLTDG</sequence>
<dbReference type="EMBL" id="LAZR01006037">
    <property type="protein sequence ID" value="KKM95217.1"/>
    <property type="molecule type" value="Genomic_DNA"/>
</dbReference>
<dbReference type="AlphaFoldDB" id="A0A0F9PPW0"/>
<comment type="caution">
    <text evidence="1">The sequence shown here is derived from an EMBL/GenBank/DDBJ whole genome shotgun (WGS) entry which is preliminary data.</text>
</comment>
<accession>A0A0F9PPW0</accession>
<reference evidence="1" key="1">
    <citation type="journal article" date="2015" name="Nature">
        <title>Complex archaea that bridge the gap between prokaryotes and eukaryotes.</title>
        <authorList>
            <person name="Spang A."/>
            <person name="Saw J.H."/>
            <person name="Jorgensen S.L."/>
            <person name="Zaremba-Niedzwiedzka K."/>
            <person name="Martijn J."/>
            <person name="Lind A.E."/>
            <person name="van Eijk R."/>
            <person name="Schleper C."/>
            <person name="Guy L."/>
            <person name="Ettema T.J."/>
        </authorList>
    </citation>
    <scope>NUCLEOTIDE SEQUENCE</scope>
</reference>
<organism evidence="1">
    <name type="scientific">marine sediment metagenome</name>
    <dbReference type="NCBI Taxonomy" id="412755"/>
    <lineage>
        <taxon>unclassified sequences</taxon>
        <taxon>metagenomes</taxon>
        <taxon>ecological metagenomes</taxon>
    </lineage>
</organism>